<dbReference type="RefSeq" id="WP_026947318.1">
    <property type="nucleotide sequence ID" value="NZ_SMUW01000035.1"/>
</dbReference>
<name>A0A4R5UW52_9BACT</name>
<protein>
    <submittedName>
        <fullName evidence="1">Uncharacterized protein</fullName>
    </submittedName>
</protein>
<organism evidence="1 2">
    <name type="scientific">Algoriphagus formosus</name>
    <dbReference type="NCBI Taxonomy" id="2007308"/>
    <lineage>
        <taxon>Bacteria</taxon>
        <taxon>Pseudomonadati</taxon>
        <taxon>Bacteroidota</taxon>
        <taxon>Cytophagia</taxon>
        <taxon>Cytophagales</taxon>
        <taxon>Cyclobacteriaceae</taxon>
        <taxon>Algoriphagus</taxon>
    </lineage>
</organism>
<keyword evidence="2" id="KW-1185">Reference proteome</keyword>
<evidence type="ECO:0000313" key="1">
    <source>
        <dbReference type="EMBL" id="TDK43472.1"/>
    </source>
</evidence>
<accession>A0A4R5UW52</accession>
<dbReference type="EMBL" id="SMUW01000035">
    <property type="protein sequence ID" value="TDK43472.1"/>
    <property type="molecule type" value="Genomic_DNA"/>
</dbReference>
<proteinExistence type="predicted"/>
<sequence>MNIYYALFLTDNFNYEKTQLPGGFISIQLAADYLDRLINELNSEGYDFRRSNRFVSYANLAEIEIKQTDQCHWERGNLPEEFASNFQNDLQLIRKFIQESDERNDQYLQELEDMAIQNVITV</sequence>
<reference evidence="1 2" key="1">
    <citation type="submission" date="2019-03" db="EMBL/GenBank/DDBJ databases">
        <title>Algoriphagus aquimaris sp. nov., isolated form marine sediment in Pohang, Korea.</title>
        <authorList>
            <person name="Kim J."/>
            <person name="Yoon S.-H."/>
            <person name="Lee S.-S."/>
        </authorList>
    </citation>
    <scope>NUCLEOTIDE SEQUENCE [LARGE SCALE GENOMIC DNA]</scope>
    <source>
        <strain evidence="1 2">F21</strain>
    </source>
</reference>
<evidence type="ECO:0000313" key="2">
    <source>
        <dbReference type="Proteomes" id="UP000295438"/>
    </source>
</evidence>
<dbReference type="Proteomes" id="UP000295438">
    <property type="component" value="Unassembled WGS sequence"/>
</dbReference>
<dbReference type="AlphaFoldDB" id="A0A4R5UW52"/>
<gene>
    <name evidence="1" type="ORF">E1898_12760</name>
</gene>
<comment type="caution">
    <text evidence="1">The sequence shown here is derived from an EMBL/GenBank/DDBJ whole genome shotgun (WGS) entry which is preliminary data.</text>
</comment>